<reference evidence="1 2" key="1">
    <citation type="submission" date="2021-06" db="EMBL/GenBank/DDBJ databases">
        <title>Caerostris extrusa draft genome.</title>
        <authorList>
            <person name="Kono N."/>
            <person name="Arakawa K."/>
        </authorList>
    </citation>
    <scope>NUCLEOTIDE SEQUENCE [LARGE SCALE GENOMIC DNA]</scope>
</reference>
<keyword evidence="2" id="KW-1185">Reference proteome</keyword>
<name>A0AAV4NV66_CAEEX</name>
<dbReference type="EMBL" id="BPLR01021358">
    <property type="protein sequence ID" value="GIX88772.1"/>
    <property type="molecule type" value="Genomic_DNA"/>
</dbReference>
<dbReference type="PANTHER" id="PTHR31340:SF3">
    <property type="entry name" value="MITOCHONDRIAL GENOME MAINTENANCE EXONUCLEASE 1"/>
    <property type="match status" value="1"/>
</dbReference>
<dbReference type="PANTHER" id="PTHR31340">
    <property type="entry name" value="MITOCHONDRIAL GENOME MAINTENANCE EXONUCLEASE 1"/>
    <property type="match status" value="1"/>
</dbReference>
<dbReference type="GO" id="GO:0008297">
    <property type="term" value="F:single-stranded DNA exodeoxyribonuclease activity"/>
    <property type="evidence" value="ECO:0007669"/>
    <property type="project" value="TreeGrafter"/>
</dbReference>
<dbReference type="AlphaFoldDB" id="A0AAV4NV66"/>
<dbReference type="GO" id="GO:0005739">
    <property type="term" value="C:mitochondrion"/>
    <property type="evidence" value="ECO:0007669"/>
    <property type="project" value="TreeGrafter"/>
</dbReference>
<dbReference type="Proteomes" id="UP001054945">
    <property type="component" value="Unassembled WGS sequence"/>
</dbReference>
<gene>
    <name evidence="1" type="ORF">CEXT_517671</name>
</gene>
<evidence type="ECO:0000313" key="2">
    <source>
        <dbReference type="Proteomes" id="UP001054945"/>
    </source>
</evidence>
<sequence>MKYKKKAINYLKAFKLADILKRTYASNNVPQLKEESSNEKVSIVKRHFPKDGKSPPIILKTKIAATVMKNLNFEFKLLYGNLDKQHVKKDKTKNSICVSDKVVQNHILIPIIEVKQDVKSLINKDLKSNESAENKLESILTFPLFKSSCKMSEEICRINSLRKDLEGRIESDIPNIFEILEKCEKAESCKELKENGFSELGEKFQNHSGCLTSEQTLHTYLIKYLESSSAPKLRIGEDIVVAACIGALNFDQKYQHLATKGLIVVAYEDGSRASVFLMKENHVLYYWKKWLKHLKLYWGII</sequence>
<evidence type="ECO:0000313" key="1">
    <source>
        <dbReference type="EMBL" id="GIX88772.1"/>
    </source>
</evidence>
<proteinExistence type="predicted"/>
<protein>
    <submittedName>
        <fullName evidence="1">Uncharacterized protein</fullName>
    </submittedName>
</protein>
<comment type="caution">
    <text evidence="1">The sequence shown here is derived from an EMBL/GenBank/DDBJ whole genome shotgun (WGS) entry which is preliminary data.</text>
</comment>
<accession>A0AAV4NV66</accession>
<organism evidence="1 2">
    <name type="scientific">Caerostris extrusa</name>
    <name type="common">Bark spider</name>
    <name type="synonym">Caerostris bankana</name>
    <dbReference type="NCBI Taxonomy" id="172846"/>
    <lineage>
        <taxon>Eukaryota</taxon>
        <taxon>Metazoa</taxon>
        <taxon>Ecdysozoa</taxon>
        <taxon>Arthropoda</taxon>
        <taxon>Chelicerata</taxon>
        <taxon>Arachnida</taxon>
        <taxon>Araneae</taxon>
        <taxon>Araneomorphae</taxon>
        <taxon>Entelegynae</taxon>
        <taxon>Araneoidea</taxon>
        <taxon>Araneidae</taxon>
        <taxon>Caerostris</taxon>
    </lineage>
</organism>
<dbReference type="GO" id="GO:0006264">
    <property type="term" value="P:mitochondrial DNA replication"/>
    <property type="evidence" value="ECO:0007669"/>
    <property type="project" value="TreeGrafter"/>
</dbReference>